<gene>
    <name evidence="2" type="ORF">Tco_1016782</name>
</gene>
<organism evidence="2 3">
    <name type="scientific">Tanacetum coccineum</name>
    <dbReference type="NCBI Taxonomy" id="301880"/>
    <lineage>
        <taxon>Eukaryota</taxon>
        <taxon>Viridiplantae</taxon>
        <taxon>Streptophyta</taxon>
        <taxon>Embryophyta</taxon>
        <taxon>Tracheophyta</taxon>
        <taxon>Spermatophyta</taxon>
        <taxon>Magnoliopsida</taxon>
        <taxon>eudicotyledons</taxon>
        <taxon>Gunneridae</taxon>
        <taxon>Pentapetalae</taxon>
        <taxon>asterids</taxon>
        <taxon>campanulids</taxon>
        <taxon>Asterales</taxon>
        <taxon>Asteraceae</taxon>
        <taxon>Asteroideae</taxon>
        <taxon>Anthemideae</taxon>
        <taxon>Anthemidinae</taxon>
        <taxon>Tanacetum</taxon>
    </lineage>
</organism>
<reference evidence="2" key="2">
    <citation type="submission" date="2022-01" db="EMBL/GenBank/DDBJ databases">
        <authorList>
            <person name="Yamashiro T."/>
            <person name="Shiraishi A."/>
            <person name="Satake H."/>
            <person name="Nakayama K."/>
        </authorList>
    </citation>
    <scope>NUCLEOTIDE SEQUENCE</scope>
</reference>
<evidence type="ECO:0000256" key="1">
    <source>
        <dbReference type="SAM" id="MobiDB-lite"/>
    </source>
</evidence>
<reference evidence="2" key="1">
    <citation type="journal article" date="2022" name="Int. J. Mol. Sci.">
        <title>Draft Genome of Tanacetum Coccineum: Genomic Comparison of Closely Related Tanacetum-Family Plants.</title>
        <authorList>
            <person name="Yamashiro T."/>
            <person name="Shiraishi A."/>
            <person name="Nakayama K."/>
            <person name="Satake H."/>
        </authorList>
    </citation>
    <scope>NUCLEOTIDE SEQUENCE</scope>
</reference>
<feature type="compositionally biased region" description="Low complexity" evidence="1">
    <location>
        <begin position="35"/>
        <end position="58"/>
    </location>
</feature>
<accession>A0ABQ5FS73</accession>
<sequence length="155" mass="17241">MWYSAALSYFWGCYTTDYSSSDHYTSDDSSRDSSSDSSSETLSYSHSDTSSDSSSRHSFLGYAISDSPYDSPTAISARPSRKRCRSPTTSVHSASPVPRALSPVRVDQLPPRKRIRYFNSENDLEVSSEEGYVLYVPREIGLGVDVEDSCEPDVF</sequence>
<protein>
    <submittedName>
        <fullName evidence="2">Uncharacterized protein</fullName>
    </submittedName>
</protein>
<dbReference type="EMBL" id="BQNB010017621">
    <property type="protein sequence ID" value="GJT65302.1"/>
    <property type="molecule type" value="Genomic_DNA"/>
</dbReference>
<evidence type="ECO:0000313" key="2">
    <source>
        <dbReference type="EMBL" id="GJT65302.1"/>
    </source>
</evidence>
<name>A0ABQ5FS73_9ASTR</name>
<proteinExistence type="predicted"/>
<evidence type="ECO:0000313" key="3">
    <source>
        <dbReference type="Proteomes" id="UP001151760"/>
    </source>
</evidence>
<dbReference type="Proteomes" id="UP001151760">
    <property type="component" value="Unassembled WGS sequence"/>
</dbReference>
<keyword evidence="3" id="KW-1185">Reference proteome</keyword>
<comment type="caution">
    <text evidence="2">The sequence shown here is derived from an EMBL/GenBank/DDBJ whole genome shotgun (WGS) entry which is preliminary data.</text>
</comment>
<feature type="region of interest" description="Disordered" evidence="1">
    <location>
        <begin position="21"/>
        <end position="105"/>
    </location>
</feature>
<feature type="compositionally biased region" description="Basic and acidic residues" evidence="1">
    <location>
        <begin position="24"/>
        <end position="34"/>
    </location>
</feature>